<proteinExistence type="predicted"/>
<evidence type="ECO:0000313" key="1">
    <source>
        <dbReference type="EMBL" id="KKK49045.1"/>
    </source>
</evidence>
<dbReference type="EMBL" id="LAZR01068756">
    <property type="protein sequence ID" value="KKK49045.1"/>
    <property type="molecule type" value="Genomic_DNA"/>
</dbReference>
<name>A0A0F8WLE5_9ZZZZ</name>
<accession>A0A0F8WLE5</accession>
<protein>
    <submittedName>
        <fullName evidence="1">Uncharacterized protein</fullName>
    </submittedName>
</protein>
<reference evidence="1" key="1">
    <citation type="journal article" date="2015" name="Nature">
        <title>Complex archaea that bridge the gap between prokaryotes and eukaryotes.</title>
        <authorList>
            <person name="Spang A."/>
            <person name="Saw J.H."/>
            <person name="Jorgensen S.L."/>
            <person name="Zaremba-Niedzwiedzka K."/>
            <person name="Martijn J."/>
            <person name="Lind A.E."/>
            <person name="van Eijk R."/>
            <person name="Schleper C."/>
            <person name="Guy L."/>
            <person name="Ettema T.J."/>
        </authorList>
    </citation>
    <scope>NUCLEOTIDE SEQUENCE</scope>
</reference>
<feature type="non-terminal residue" evidence="1">
    <location>
        <position position="32"/>
    </location>
</feature>
<gene>
    <name evidence="1" type="ORF">LCGC14_3139050</name>
</gene>
<organism evidence="1">
    <name type="scientific">marine sediment metagenome</name>
    <dbReference type="NCBI Taxonomy" id="412755"/>
    <lineage>
        <taxon>unclassified sequences</taxon>
        <taxon>metagenomes</taxon>
        <taxon>ecological metagenomes</taxon>
    </lineage>
</organism>
<sequence>MVYCEMGMKNWKKEIAKFDKIIRNNNIIYNHK</sequence>
<dbReference type="AlphaFoldDB" id="A0A0F8WLE5"/>
<comment type="caution">
    <text evidence="1">The sequence shown here is derived from an EMBL/GenBank/DDBJ whole genome shotgun (WGS) entry which is preliminary data.</text>
</comment>